<gene>
    <name evidence="1" type="ORF">SDJN03_20527</name>
</gene>
<reference evidence="1 2" key="1">
    <citation type="journal article" date="2021" name="Hortic Res">
        <title>The domestication of Cucurbita argyrosperma as revealed by the genome of its wild relative.</title>
        <authorList>
            <person name="Barrera-Redondo J."/>
            <person name="Sanchez-de la Vega G."/>
            <person name="Aguirre-Liguori J.A."/>
            <person name="Castellanos-Morales G."/>
            <person name="Gutierrez-Guerrero Y.T."/>
            <person name="Aguirre-Dugua X."/>
            <person name="Aguirre-Planter E."/>
            <person name="Tenaillon M.I."/>
            <person name="Lira-Saade R."/>
            <person name="Eguiarte L.E."/>
        </authorList>
    </citation>
    <scope>NUCLEOTIDE SEQUENCE [LARGE SCALE GENOMIC DNA]</scope>
    <source>
        <strain evidence="1">JBR-2021</strain>
    </source>
</reference>
<organism evidence="1 2">
    <name type="scientific">Cucurbita argyrosperma subsp. sororia</name>
    <dbReference type="NCBI Taxonomy" id="37648"/>
    <lineage>
        <taxon>Eukaryota</taxon>
        <taxon>Viridiplantae</taxon>
        <taxon>Streptophyta</taxon>
        <taxon>Embryophyta</taxon>
        <taxon>Tracheophyta</taxon>
        <taxon>Spermatophyta</taxon>
        <taxon>Magnoliopsida</taxon>
        <taxon>eudicotyledons</taxon>
        <taxon>Gunneridae</taxon>
        <taxon>Pentapetalae</taxon>
        <taxon>rosids</taxon>
        <taxon>fabids</taxon>
        <taxon>Cucurbitales</taxon>
        <taxon>Cucurbitaceae</taxon>
        <taxon>Cucurbiteae</taxon>
        <taxon>Cucurbita</taxon>
    </lineage>
</organism>
<dbReference type="PANTHER" id="PTHR10811">
    <property type="entry name" value="FRINGE-RELATED"/>
    <property type="match status" value="1"/>
</dbReference>
<feature type="non-terminal residue" evidence="1">
    <location>
        <position position="1"/>
    </location>
</feature>
<evidence type="ECO:0000313" key="2">
    <source>
        <dbReference type="Proteomes" id="UP000685013"/>
    </source>
</evidence>
<evidence type="ECO:0000313" key="1">
    <source>
        <dbReference type="EMBL" id="KAG6580525.1"/>
    </source>
</evidence>
<comment type="caution">
    <text evidence="1">The sequence shown here is derived from an EMBL/GenBank/DDBJ whole genome shotgun (WGS) entry which is preliminary data.</text>
</comment>
<proteinExistence type="predicted"/>
<protein>
    <submittedName>
        <fullName evidence="1">Uncharacterized protein</fullName>
    </submittedName>
</protein>
<dbReference type="Proteomes" id="UP000685013">
    <property type="component" value="Chromosome 14"/>
</dbReference>
<dbReference type="Pfam" id="PF04646">
    <property type="entry name" value="DUF604"/>
    <property type="match status" value="2"/>
</dbReference>
<dbReference type="FunFam" id="3.90.550.50:FF:000006">
    <property type="entry name" value="Fringe-related protein-like"/>
    <property type="match status" value="2"/>
</dbReference>
<name>A0AAV6MF20_9ROSI</name>
<dbReference type="EMBL" id="JAGKQH010000014">
    <property type="protein sequence ID" value="KAG6580525.1"/>
    <property type="molecule type" value="Genomic_DNA"/>
</dbReference>
<accession>A0AAV6MF20</accession>
<sequence>MKVRSQNSVKSGKFFKISLVLCSIAFLSLLFSFNQKPPNCTNCHRRKIIAVESSQSQPPTNVSHLLFGIAGSTKTWKKRQSYCELWWMPNVTRGFVWVDEKPNATWPATSPPYRVSADTSEFSYTCWYGSRSAVRLARIVKESFELGVENVRWFVMGDDDTVFFVENLVTVLGKYDHNQMYYIGSNSESVEQNVIHLYGTAYGGGGYAISYALAVELVRILDGCLDRYASLYGGDQKVQACVTEIGVPLTKESGFHQVDIRGSQYGLLAAHPVAPLVSLHHVDYLPPIFPTMIQIDALKALKTAYNLDPGRTLQQSFCYHPARNWSISVSWGYTVQLYPWLATPKDMEKSFQTFETWKSWSDGPFTFNTRPVQSDPCQMPILFFLDLAESPNRTVTSYKRQLDVWEKECSRDEFQLAQKVERFRVVTFGPFSASHWIKAPRRQCCQVVNGTSMDSVVNVWMRGCNPFETVTPPHWPADVFALFVRTFLVISIVASFSLFFYLTLYDKIPRCHGCYGALRISNHREVKAFGAGEQPTNISHLVFGIGGSVKTWDERRHYCELWWNKNITRGFVWLEEKPEFPWPQSSPPYRISDDTSQFNYTCWYGFRSAIRVARIIKETYELGLKNVRWFVMGDDDTVFFTENLVDLLGKYDHNQMYYIGSNSESVEQDEVHSYAMAYGGAGFAISYPLAAVLVKILDGCINRYADMYGSDQKIQGCISEIGVPLTKELGFHQVDIRGNIYGILAAHPVAPLVSLHHLDYLEAIFPAMTRPDSIKKLHTAYKTDPGRALQHSFCYDMARNWSVSVSWGYSVQLYPWLATAKELDTPFLTFQTWKTEANESFTFDTRPVSSNPCERPILYFLDTAERFGGRRWRTLTRYRKYVENNTNECKQPDYASALSVEYFNVSAPEFDRRLWRQAPRRQCCDVVHDNNTINGLMQVRIRDCNQFESVTPP</sequence>
<dbReference type="InterPro" id="IPR006740">
    <property type="entry name" value="DUF604"/>
</dbReference>
<dbReference type="AlphaFoldDB" id="A0AAV6MF20"/>
<keyword evidence="2" id="KW-1185">Reference proteome</keyword>